<dbReference type="Pfam" id="PF13358">
    <property type="entry name" value="DDE_3"/>
    <property type="match status" value="1"/>
</dbReference>
<gene>
    <name evidence="2" type="ORF">MasN3_23730</name>
</gene>
<dbReference type="Proteomes" id="UP001163336">
    <property type="component" value="Chromosome"/>
</dbReference>
<accession>A0ABM8C6K9</accession>
<organism evidence="2 3">
    <name type="scientific">Massilia varians</name>
    <dbReference type="NCBI Taxonomy" id="457921"/>
    <lineage>
        <taxon>Bacteria</taxon>
        <taxon>Pseudomonadati</taxon>
        <taxon>Pseudomonadota</taxon>
        <taxon>Betaproteobacteria</taxon>
        <taxon>Burkholderiales</taxon>
        <taxon>Oxalobacteraceae</taxon>
        <taxon>Telluria group</taxon>
        <taxon>Massilia</taxon>
    </lineage>
</organism>
<protein>
    <recommendedName>
        <fullName evidence="1">Tc1-like transposase DDE domain-containing protein</fullName>
    </recommendedName>
</protein>
<name>A0ABM8C6K9_9BURK</name>
<dbReference type="InterPro" id="IPR012337">
    <property type="entry name" value="RNaseH-like_sf"/>
</dbReference>
<dbReference type="EMBL" id="AP026966">
    <property type="protein sequence ID" value="BDT58879.1"/>
    <property type="molecule type" value="Genomic_DNA"/>
</dbReference>
<dbReference type="InterPro" id="IPR047655">
    <property type="entry name" value="Transpos_IS630-like"/>
</dbReference>
<dbReference type="InterPro" id="IPR038717">
    <property type="entry name" value="Tc1-like_DDE_dom"/>
</dbReference>
<dbReference type="NCBIfam" id="NF033545">
    <property type="entry name" value="transpos_IS630"/>
    <property type="match status" value="1"/>
</dbReference>
<dbReference type="Gene3D" id="3.30.420.10">
    <property type="entry name" value="Ribonuclease H-like superfamily/Ribonuclease H"/>
    <property type="match status" value="1"/>
</dbReference>
<evidence type="ECO:0000313" key="2">
    <source>
        <dbReference type="EMBL" id="BDT58879.1"/>
    </source>
</evidence>
<feature type="domain" description="Tc1-like transposase DDE" evidence="1">
    <location>
        <begin position="16"/>
        <end position="149"/>
    </location>
</feature>
<dbReference type="SUPFAM" id="SSF53098">
    <property type="entry name" value="Ribonuclease H-like"/>
    <property type="match status" value="1"/>
</dbReference>
<evidence type="ECO:0000313" key="3">
    <source>
        <dbReference type="Proteomes" id="UP001163336"/>
    </source>
</evidence>
<dbReference type="PANTHER" id="PTHR46564:SF1">
    <property type="entry name" value="TRANSPOSASE"/>
    <property type="match status" value="1"/>
</dbReference>
<dbReference type="PANTHER" id="PTHR46564">
    <property type="entry name" value="TRANSPOSASE"/>
    <property type="match status" value="1"/>
</dbReference>
<proteinExistence type="predicted"/>
<keyword evidence="3" id="KW-1185">Reference proteome</keyword>
<dbReference type="RefSeq" id="WP_281914325.1">
    <property type="nucleotide sequence ID" value="NZ_AP026966.1"/>
</dbReference>
<sequence length="178" mass="20350">MIDALSRLDHEQQCELLYFDESGFGPNPPVQYGWGKIGQTQAVAPLAHRQRVNVLGALRHDGSLTWTTQQRPTTREDVIAFFDQVAAQAHEVPRIVLIDNAGIHKGAPIDKKRRQWAKHGLYLYYLPPYSPELNRIEILWKHAKHFWRRFVATNGADLLDEVQSLMSGFGSRFTINFG</sequence>
<evidence type="ECO:0000259" key="1">
    <source>
        <dbReference type="Pfam" id="PF13358"/>
    </source>
</evidence>
<dbReference type="InterPro" id="IPR036397">
    <property type="entry name" value="RNaseH_sf"/>
</dbReference>
<reference evidence="2" key="1">
    <citation type="submission" date="2022-11" db="EMBL/GenBank/DDBJ databases">
        <title>Isolation and characterization of PLA-degrading bacterium Massilia sp. from Antarctic soil.</title>
        <authorList>
            <person name="Sato K."/>
            <person name="Gomez-Fuentes C."/>
            <person name="Ahmad S.A."/>
            <person name="Zulkharnain A."/>
        </authorList>
    </citation>
    <scope>NUCLEOTIDE SEQUENCE</scope>
    <source>
        <strain evidence="2">N-3</strain>
    </source>
</reference>